<dbReference type="InterPro" id="IPR040377">
    <property type="entry name" value="Ssl2009-like"/>
</dbReference>
<reference evidence="2 3" key="1">
    <citation type="journal article" date="2015" name="Genome Biol. Evol.">
        <title>Comparative Genomics of a Bacterivorous Green Alga Reveals Evolutionary Causalities and Consequences of Phago-Mixotrophic Mode of Nutrition.</title>
        <authorList>
            <person name="Burns J.A."/>
            <person name="Paasch A."/>
            <person name="Narechania A."/>
            <person name="Kim E."/>
        </authorList>
    </citation>
    <scope>NUCLEOTIDE SEQUENCE [LARGE SCALE GENOMIC DNA]</scope>
    <source>
        <strain evidence="2 3">PLY_AMNH</strain>
    </source>
</reference>
<feature type="non-terminal residue" evidence="2">
    <location>
        <position position="91"/>
    </location>
</feature>
<evidence type="ECO:0000313" key="2">
    <source>
        <dbReference type="EMBL" id="KAK3280916.1"/>
    </source>
</evidence>
<dbReference type="GO" id="GO:0009706">
    <property type="term" value="C:chloroplast inner membrane"/>
    <property type="evidence" value="ECO:0007669"/>
    <property type="project" value="TreeGrafter"/>
</dbReference>
<evidence type="ECO:0000256" key="1">
    <source>
        <dbReference type="SAM" id="Phobius"/>
    </source>
</evidence>
<gene>
    <name evidence="2" type="ORF">CYMTET_11266</name>
</gene>
<comment type="caution">
    <text evidence="2">The sequence shown here is derived from an EMBL/GenBank/DDBJ whole genome shotgun (WGS) entry which is preliminary data.</text>
</comment>
<accession>A0AAE0GMM7</accession>
<keyword evidence="1" id="KW-0812">Transmembrane</keyword>
<protein>
    <submittedName>
        <fullName evidence="2">Uncharacterized protein</fullName>
    </submittedName>
</protein>
<feature type="transmembrane region" description="Helical" evidence="1">
    <location>
        <begin position="70"/>
        <end position="89"/>
    </location>
</feature>
<evidence type="ECO:0000313" key="3">
    <source>
        <dbReference type="Proteomes" id="UP001190700"/>
    </source>
</evidence>
<dbReference type="PANTHER" id="PTHR34048">
    <property type="entry name" value="LOW-DENSITY RECEPTOR-LIKE PROTEIN"/>
    <property type="match status" value="1"/>
</dbReference>
<dbReference type="EMBL" id="LGRX02004199">
    <property type="protein sequence ID" value="KAK3280916.1"/>
    <property type="molecule type" value="Genomic_DNA"/>
</dbReference>
<dbReference type="AlphaFoldDB" id="A0AAE0GMM7"/>
<dbReference type="PANTHER" id="PTHR34048:SF3">
    <property type="entry name" value="LOW-DENSITY RECEPTOR-LIKE PROTEIN"/>
    <property type="match status" value="1"/>
</dbReference>
<keyword evidence="1" id="KW-1133">Transmembrane helix</keyword>
<dbReference type="Proteomes" id="UP001190700">
    <property type="component" value="Unassembled WGS sequence"/>
</dbReference>
<proteinExistence type="predicted"/>
<dbReference type="GO" id="GO:0009535">
    <property type="term" value="C:chloroplast thylakoid membrane"/>
    <property type="evidence" value="ECO:0007669"/>
    <property type="project" value="TreeGrafter"/>
</dbReference>
<sequence length="91" mass="9442">MSVVACAGHDFNLELQVCSIPTQLQRCGDRYCFTTGQSGIGAMHRGKLARQTTSCSADKNQNGSSSGGGFFTGFLVGGAVCGTLAFLFAPQ</sequence>
<keyword evidence="3" id="KW-1185">Reference proteome</keyword>
<organism evidence="2 3">
    <name type="scientific">Cymbomonas tetramitiformis</name>
    <dbReference type="NCBI Taxonomy" id="36881"/>
    <lineage>
        <taxon>Eukaryota</taxon>
        <taxon>Viridiplantae</taxon>
        <taxon>Chlorophyta</taxon>
        <taxon>Pyramimonadophyceae</taxon>
        <taxon>Pyramimonadales</taxon>
        <taxon>Pyramimonadaceae</taxon>
        <taxon>Cymbomonas</taxon>
    </lineage>
</organism>
<keyword evidence="1" id="KW-0472">Membrane</keyword>
<name>A0AAE0GMM7_9CHLO</name>